<feature type="compositionally biased region" description="Low complexity" evidence="3">
    <location>
        <begin position="1073"/>
        <end position="1087"/>
    </location>
</feature>
<dbReference type="InterPro" id="IPR006619">
    <property type="entry name" value="PGRP_domain_met/bac"/>
</dbReference>
<dbReference type="SUPFAM" id="SSF55846">
    <property type="entry name" value="N-acetylmuramoyl-L-alanine amidase-like"/>
    <property type="match status" value="1"/>
</dbReference>
<evidence type="ECO:0000313" key="8">
    <source>
        <dbReference type="Proteomes" id="UP001430172"/>
    </source>
</evidence>
<dbReference type="InterPro" id="IPR028994">
    <property type="entry name" value="Integrin_alpha_N"/>
</dbReference>
<feature type="domain" description="Peptidoglycan recognition protein family" evidence="6">
    <location>
        <begin position="212"/>
        <end position="366"/>
    </location>
</feature>
<dbReference type="InterPro" id="IPR002502">
    <property type="entry name" value="Amidase_domain"/>
</dbReference>
<dbReference type="NCBIfam" id="TIGR02669">
    <property type="entry name" value="SpoIID_LytB"/>
    <property type="match status" value="1"/>
</dbReference>
<feature type="signal peptide" evidence="4">
    <location>
        <begin position="1"/>
        <end position="19"/>
    </location>
</feature>
<dbReference type="EMBL" id="JAFDVD010000012">
    <property type="protein sequence ID" value="MBM6400977.1"/>
    <property type="molecule type" value="Genomic_DNA"/>
</dbReference>
<dbReference type="InterPro" id="IPR036505">
    <property type="entry name" value="Amidase/PGRP_sf"/>
</dbReference>
<dbReference type="Pfam" id="PF01510">
    <property type="entry name" value="Amidase_2"/>
    <property type="match status" value="1"/>
</dbReference>
<evidence type="ECO:0000256" key="1">
    <source>
        <dbReference type="ARBA" id="ARBA00007553"/>
    </source>
</evidence>
<evidence type="ECO:0000256" key="2">
    <source>
        <dbReference type="ARBA" id="ARBA00022729"/>
    </source>
</evidence>
<dbReference type="Proteomes" id="UP001430172">
    <property type="component" value="Unassembled WGS sequence"/>
</dbReference>
<keyword evidence="8" id="KW-1185">Reference proteome</keyword>
<feature type="compositionally biased region" description="Low complexity" evidence="3">
    <location>
        <begin position="41"/>
        <end position="86"/>
    </location>
</feature>
<evidence type="ECO:0000256" key="4">
    <source>
        <dbReference type="SAM" id="SignalP"/>
    </source>
</evidence>
<dbReference type="PANTHER" id="PTHR11022">
    <property type="entry name" value="PEPTIDOGLYCAN RECOGNITION PROTEIN"/>
    <property type="match status" value="1"/>
</dbReference>
<keyword evidence="2 4" id="KW-0732">Signal</keyword>
<organism evidence="7 8">
    <name type="scientific">Phycicoccus sonneratiae</name>
    <dbReference type="NCBI Taxonomy" id="2807628"/>
    <lineage>
        <taxon>Bacteria</taxon>
        <taxon>Bacillati</taxon>
        <taxon>Actinomycetota</taxon>
        <taxon>Actinomycetes</taxon>
        <taxon>Micrococcales</taxon>
        <taxon>Intrasporangiaceae</taxon>
        <taxon>Phycicoccus</taxon>
    </lineage>
</organism>
<dbReference type="InterPro" id="IPR013693">
    <property type="entry name" value="SpoIID/LytB_N"/>
</dbReference>
<dbReference type="InterPro" id="IPR015510">
    <property type="entry name" value="PGRP"/>
</dbReference>
<gene>
    <name evidence="7" type="ORF">JQN70_11310</name>
</gene>
<evidence type="ECO:0000256" key="3">
    <source>
        <dbReference type="SAM" id="MobiDB-lite"/>
    </source>
</evidence>
<name>A0ABS2CM82_9MICO</name>
<reference evidence="7" key="1">
    <citation type="submission" date="2021-02" db="EMBL/GenBank/DDBJ databases">
        <title>Phycicoccus sp. MQZ13P-5T, whole genome shotgun sequence.</title>
        <authorList>
            <person name="Tuo L."/>
        </authorList>
    </citation>
    <scope>NUCLEOTIDE SEQUENCE</scope>
    <source>
        <strain evidence="7">MQZ13P-5</strain>
    </source>
</reference>
<accession>A0ABS2CM82</accession>
<evidence type="ECO:0000259" key="6">
    <source>
        <dbReference type="SMART" id="SM00701"/>
    </source>
</evidence>
<dbReference type="PANTHER" id="PTHR11022:SF41">
    <property type="entry name" value="PEPTIDOGLYCAN-RECOGNITION PROTEIN LC-RELATED"/>
    <property type="match status" value="1"/>
</dbReference>
<feature type="domain" description="N-acetylmuramoyl-L-alanine amidase" evidence="5">
    <location>
        <begin position="225"/>
        <end position="393"/>
    </location>
</feature>
<feature type="chain" id="PRO_5045326860" evidence="4">
    <location>
        <begin position="20"/>
        <end position="1328"/>
    </location>
</feature>
<feature type="region of interest" description="Disordered" evidence="3">
    <location>
        <begin position="36"/>
        <end position="90"/>
    </location>
</feature>
<dbReference type="SMART" id="SM00644">
    <property type="entry name" value="Ami_2"/>
    <property type="match status" value="1"/>
</dbReference>
<feature type="region of interest" description="Disordered" evidence="3">
    <location>
        <begin position="1058"/>
        <end position="1096"/>
    </location>
</feature>
<dbReference type="SUPFAM" id="SSF69318">
    <property type="entry name" value="Integrin alpha N-terminal domain"/>
    <property type="match status" value="1"/>
</dbReference>
<evidence type="ECO:0000313" key="7">
    <source>
        <dbReference type="EMBL" id="MBM6400977.1"/>
    </source>
</evidence>
<dbReference type="Gene3D" id="3.40.80.10">
    <property type="entry name" value="Peptidoglycan recognition protein-like"/>
    <property type="match status" value="1"/>
</dbReference>
<dbReference type="Pfam" id="PF13517">
    <property type="entry name" value="FG-GAP_3"/>
    <property type="match status" value="1"/>
</dbReference>
<dbReference type="Pfam" id="PF08486">
    <property type="entry name" value="SpoIID"/>
    <property type="match status" value="1"/>
</dbReference>
<dbReference type="SMART" id="SM00701">
    <property type="entry name" value="PGRP"/>
    <property type="match status" value="1"/>
</dbReference>
<comment type="caution">
    <text evidence="7">The sequence shown here is derived from an EMBL/GenBank/DDBJ whole genome shotgun (WGS) entry which is preliminary data.</text>
</comment>
<protein>
    <submittedName>
        <fullName evidence="7">SpoIID/LytB domain-containing protein</fullName>
    </submittedName>
</protein>
<proteinExistence type="inferred from homology"/>
<dbReference type="InterPro" id="IPR013517">
    <property type="entry name" value="FG-GAP"/>
</dbReference>
<dbReference type="CDD" id="cd06583">
    <property type="entry name" value="PGRP"/>
    <property type="match status" value="1"/>
</dbReference>
<dbReference type="InterPro" id="IPR013486">
    <property type="entry name" value="SpoIID/LytB"/>
</dbReference>
<evidence type="ECO:0000259" key="5">
    <source>
        <dbReference type="SMART" id="SM00644"/>
    </source>
</evidence>
<comment type="similarity">
    <text evidence="1">Belongs to the N-acetylmuramoyl-L-alanine amidase 2 family.</text>
</comment>
<sequence length="1328" mass="136514">MRTLRILAASTLLSGVAVVAPIAAPVVARAVPPRVEDVPMPTATPTPSAEPTAPTPTASATPDATPSRSAAVASPTPTTATPSAATGEQQSLLERDGADLDVVGVSFPDEASAARTTVEVRTRVDGRWNAWVEAELDAHGPDGGTEEARRARVATEPVAVSGSDDVQIRVRAPRGVDLRKATAALVDAGDSPADASVGQQPLGAANAAGLAPAMITRKQWGADESLRGCSPTYNDEIEGAVVHHTVNANDYSSSQAAGLVRGIYAYHTRSNGWCDIGYNFLVDRFGRLYEGRYGGVGRNVQGAQTGGFNSQTVGIASIGTHASSESGATKPSSAVLKTVTNVIAWKAWLNGWDPRTSTTFVAGSGADKYSPGTKITRNRVSGHQDFSLTSCPGNLYYDLLPSLRSSVATRYQDYLASTGNTVAGTAGDEVYGRPETSSFSLSGKGFGHGRGMSQYGAYGAALKGLSTESILAFYYPKTSLVSTVGNPTLRVWLSVAGSGGTSVRSTPDLVMRYGSRTATVYGRNADGSVRDRWRLVPDSTGLVLQWLENGTWRSTSSWKGMTGGVQLSDAKAGKVHVVLPGGEERAYRRTVETTRNGSGALTTNVLSLDYYLQSVVPSEMPASWSAAALRSQAVAARTYALYQKAHRPSGSLYDVCDSTSCQVFKGLHGYTSSGGVIPFENPATTAAVGATSGRAVYYGGAPALTEFSSSNGGYTVASSLAYQVSTKDPYDGVPSGSPNQWTTSMSIAAVEKAFPSVGRLTSLRINGRNGVSTWGGRIESVTVEGLSGTSTVSGDSFRGKLGLRSTWWTVTSAPSQSAASFPKDLTGDGRGDLLAVDASRRLTIVAGNGAGGFSSSPLAGTDWSKVSLVANVGSWDGDNRHDVVERDGGTLYYHPGDGDSGLFPRLPISSGWEGVDWVGGVGDMDQDGHTDFLARQVNGQLKIYRGNGRGGVVGTQLIGTGFGAYRLLVSPGDVTGDGLPDVVAVRSSDNAMLLYAAASTGDGRLSAPVVVAPSVAGFTDILGPGDVTGDGRNDMVGRRANGALVVLVGDGAGHFSAAPSDVPGTAPGGSGPRGSSCPGPAGPSTSGEVDGQRGAGGLADLLLGDVGRELAQDEAVVGDVDDGEVGDDPLDDLLAGERQAALGDDLVRAVLGDVLHEDDDLLGAVDEVHRAAHPLDHLAGDHPVRDVAGGADLHGTEDGGVDLAAADHPEGQGGVEVGGAAADRDGLLAGVDEVGVDGVLGGVGAHAEDAVLGLQDDLDVVGHVVRHEGRQADAEVDVGAVLELGGGTGGHLLTGQRHAQASWVARTVRFSMCLSAACSGVSGRTRWT</sequence>